<dbReference type="Proteomes" id="UP001500642">
    <property type="component" value="Unassembled WGS sequence"/>
</dbReference>
<dbReference type="EMBL" id="BAABGL010000014">
    <property type="protein sequence ID" value="GAA4391771.1"/>
    <property type="molecule type" value="Genomic_DNA"/>
</dbReference>
<protein>
    <submittedName>
        <fullName evidence="2">Uncharacterized protein</fullName>
    </submittedName>
</protein>
<evidence type="ECO:0000313" key="3">
    <source>
        <dbReference type="Proteomes" id="UP001500642"/>
    </source>
</evidence>
<feature type="region of interest" description="Disordered" evidence="1">
    <location>
        <begin position="108"/>
        <end position="150"/>
    </location>
</feature>
<keyword evidence="3" id="KW-1185">Reference proteome</keyword>
<reference evidence="3" key="1">
    <citation type="journal article" date="2019" name="Int. J. Syst. Evol. Microbiol.">
        <title>The Global Catalogue of Microorganisms (GCM) 10K type strain sequencing project: providing services to taxonomists for standard genome sequencing and annotation.</title>
        <authorList>
            <consortium name="The Broad Institute Genomics Platform"/>
            <consortium name="The Broad Institute Genome Sequencing Center for Infectious Disease"/>
            <person name="Wu L."/>
            <person name="Ma J."/>
        </authorList>
    </citation>
    <scope>NUCLEOTIDE SEQUENCE [LARGE SCALE GENOMIC DNA]</scope>
    <source>
        <strain evidence="3">JCM 17808</strain>
    </source>
</reference>
<evidence type="ECO:0000313" key="2">
    <source>
        <dbReference type="EMBL" id="GAA4391771.1"/>
    </source>
</evidence>
<evidence type="ECO:0000256" key="1">
    <source>
        <dbReference type="SAM" id="MobiDB-lite"/>
    </source>
</evidence>
<name>A0ABP8JJC5_9MICO</name>
<accession>A0ABP8JJC5</accession>
<sequence>MELEWDLVVRVEARRGDDLQVGAGGHLLDARDVAAEPEHGGVEDRVDPELLELLEIPLRLSDAGVLVPVLIVDPVLLAEHEDMLVDERPSEVRAVDRSRHRLHLCHTVSSSSGRDGRMAAAGDPRHILDHGRPPGQDHGSPVGGRILDGE</sequence>
<gene>
    <name evidence="2" type="ORF">GCM10023167_19340</name>
</gene>
<organism evidence="2 3">
    <name type="scientific">Brevibacterium pityocampae</name>
    <dbReference type="NCBI Taxonomy" id="506594"/>
    <lineage>
        <taxon>Bacteria</taxon>
        <taxon>Bacillati</taxon>
        <taxon>Actinomycetota</taxon>
        <taxon>Actinomycetes</taxon>
        <taxon>Micrococcales</taxon>
        <taxon>Brevibacteriaceae</taxon>
        <taxon>Brevibacterium</taxon>
    </lineage>
</organism>
<proteinExistence type="predicted"/>
<feature type="compositionally biased region" description="Basic and acidic residues" evidence="1">
    <location>
        <begin position="123"/>
        <end position="132"/>
    </location>
</feature>
<comment type="caution">
    <text evidence="2">The sequence shown here is derived from an EMBL/GenBank/DDBJ whole genome shotgun (WGS) entry which is preliminary data.</text>
</comment>